<protein>
    <submittedName>
        <fullName evidence="1">Uncharacterized protein</fullName>
    </submittedName>
</protein>
<dbReference type="EMBL" id="SUPL01000019">
    <property type="protein sequence ID" value="TJY31306.1"/>
    <property type="molecule type" value="Genomic_DNA"/>
</dbReference>
<proteinExistence type="predicted"/>
<evidence type="ECO:0000313" key="2">
    <source>
        <dbReference type="Proteomes" id="UP000307657"/>
    </source>
</evidence>
<reference evidence="1 2" key="1">
    <citation type="submission" date="2019-04" db="EMBL/GenBank/DDBJ databases">
        <title>Lacinutrix sp. nov., isolated from marine water.</title>
        <authorList>
            <person name="Kim W."/>
        </authorList>
    </citation>
    <scope>NUCLEOTIDE SEQUENCE [LARGE SCALE GENOMIC DNA]</scope>
    <source>
        <strain evidence="1 2">CAU 1491</strain>
    </source>
</reference>
<accession>A0A4U0EIS1</accession>
<gene>
    <name evidence="1" type="ORF">E5167_15275</name>
</gene>
<organism evidence="1 2">
    <name type="scientific">Pontimicrobium aquaticum</name>
    <dbReference type="NCBI Taxonomy" id="2565367"/>
    <lineage>
        <taxon>Bacteria</taxon>
        <taxon>Pseudomonadati</taxon>
        <taxon>Bacteroidota</taxon>
        <taxon>Flavobacteriia</taxon>
        <taxon>Flavobacteriales</taxon>
        <taxon>Flavobacteriaceae</taxon>
        <taxon>Pontimicrobium</taxon>
    </lineage>
</organism>
<keyword evidence="2" id="KW-1185">Reference proteome</keyword>
<comment type="caution">
    <text evidence="1">The sequence shown here is derived from an EMBL/GenBank/DDBJ whole genome shotgun (WGS) entry which is preliminary data.</text>
</comment>
<sequence>MQETIKNRIPIHVDLAPNRDEVYSGICLKSNENIFVFICFNDETKEFDGFAIIRNFEIDKYREWDEEELSEIKNNNYAEFIGKLPLERMNNMSECLSELENEELIAIFTETDDDSYFVGQIKNLTENEAELKLMNEDAEWTGNEKIKIAEITYIGFRTSIEKELLNKNVLQQCITAITADSTTSESTRNC</sequence>
<dbReference type="Proteomes" id="UP000307657">
    <property type="component" value="Unassembled WGS sequence"/>
</dbReference>
<evidence type="ECO:0000313" key="1">
    <source>
        <dbReference type="EMBL" id="TJY31306.1"/>
    </source>
</evidence>
<dbReference type="OrthoDB" id="1361080at2"/>
<name>A0A4U0EIS1_9FLAO</name>
<dbReference type="AlphaFoldDB" id="A0A4U0EIS1"/>